<dbReference type="GO" id="GO:0008270">
    <property type="term" value="F:zinc ion binding"/>
    <property type="evidence" value="ECO:0007669"/>
    <property type="project" value="UniProtKB-UniRule"/>
</dbReference>
<evidence type="ECO:0000256" key="5">
    <source>
        <dbReference type="ARBA" id="ARBA00022771"/>
    </source>
</evidence>
<comment type="function">
    <text evidence="1 11">Binds to the 23S rRNA.</text>
</comment>
<evidence type="ECO:0000313" key="14">
    <source>
        <dbReference type="Proteomes" id="UP000281962"/>
    </source>
</evidence>
<keyword evidence="9 11" id="KW-0687">Ribonucleoprotein</keyword>
<gene>
    <name evidence="11" type="primary">rpl37e</name>
    <name evidence="13" type="ORF">DRJ21_01850</name>
</gene>
<keyword evidence="7 11" id="KW-0694">RNA-binding</keyword>
<dbReference type="GO" id="GO:0019843">
    <property type="term" value="F:rRNA binding"/>
    <property type="evidence" value="ECO:0007669"/>
    <property type="project" value="UniProtKB-KW"/>
</dbReference>
<keyword evidence="5 11" id="KW-0863">Zinc-finger</keyword>
<dbReference type="PROSITE" id="PS01077">
    <property type="entry name" value="RIBOSOMAL_L37E"/>
    <property type="match status" value="1"/>
</dbReference>
<dbReference type="InterPro" id="IPR018267">
    <property type="entry name" value="Ribosomal_eL37_CS"/>
</dbReference>
<comment type="caution">
    <text evidence="13">The sequence shown here is derived from an EMBL/GenBank/DDBJ whole genome shotgun (WGS) entry which is preliminary data.</text>
</comment>
<organism evidence="13 14">
    <name type="scientific">Thermoproteota archaeon</name>
    <dbReference type="NCBI Taxonomy" id="2056631"/>
    <lineage>
        <taxon>Archaea</taxon>
        <taxon>Thermoproteota</taxon>
    </lineage>
</organism>
<dbReference type="Gene3D" id="2.20.25.30">
    <property type="match status" value="1"/>
</dbReference>
<dbReference type="GO" id="GO:0022625">
    <property type="term" value="C:cytosolic large ribosomal subunit"/>
    <property type="evidence" value="ECO:0007669"/>
    <property type="project" value="TreeGrafter"/>
</dbReference>
<accession>A0A497ET49</accession>
<dbReference type="GO" id="GO:0006412">
    <property type="term" value="P:translation"/>
    <property type="evidence" value="ECO:0007669"/>
    <property type="project" value="UniProtKB-UniRule"/>
</dbReference>
<dbReference type="InterPro" id="IPR001569">
    <property type="entry name" value="Ribosomal_eL37"/>
</dbReference>
<proteinExistence type="inferred from homology"/>
<feature type="binding site" evidence="11">
    <location>
        <position position="23"/>
    </location>
    <ligand>
        <name>Zn(2+)</name>
        <dbReference type="ChEBI" id="CHEBI:29105"/>
    </ligand>
</feature>
<dbReference type="SUPFAM" id="SSF57829">
    <property type="entry name" value="Zn-binding ribosomal proteins"/>
    <property type="match status" value="1"/>
</dbReference>
<dbReference type="HAMAP" id="MF_00547">
    <property type="entry name" value="Ribosomal_eL37"/>
    <property type="match status" value="1"/>
</dbReference>
<feature type="zinc finger region" description="C4-type" evidence="11">
    <location>
        <begin position="20"/>
        <end position="38"/>
    </location>
</feature>
<evidence type="ECO:0000256" key="11">
    <source>
        <dbReference type="HAMAP-Rule" id="MF_00547"/>
    </source>
</evidence>
<dbReference type="PANTHER" id="PTHR10768">
    <property type="entry name" value="60S RIBOSOMAL PROTEIN L37"/>
    <property type="match status" value="1"/>
</dbReference>
<comment type="similarity">
    <text evidence="2 11 12">Belongs to the eukaryotic ribosomal protein eL37 family.</text>
</comment>
<dbReference type="Pfam" id="PF01907">
    <property type="entry name" value="Ribosomal_L37e"/>
    <property type="match status" value="1"/>
</dbReference>
<dbReference type="InterPro" id="IPR011331">
    <property type="entry name" value="Ribosomal_eL37/eL43"/>
</dbReference>
<evidence type="ECO:0000256" key="3">
    <source>
        <dbReference type="ARBA" id="ARBA00022723"/>
    </source>
</evidence>
<dbReference type="GO" id="GO:0003735">
    <property type="term" value="F:structural constituent of ribosome"/>
    <property type="evidence" value="ECO:0007669"/>
    <property type="project" value="InterPro"/>
</dbReference>
<evidence type="ECO:0000256" key="10">
    <source>
        <dbReference type="ARBA" id="ARBA00035225"/>
    </source>
</evidence>
<comment type="function">
    <text evidence="12">Component of the large ribosomal subunit. The ribosome is a large ribonucleoprotein complex responsible for the synthesis of proteins in the cell.</text>
</comment>
<protein>
    <recommendedName>
        <fullName evidence="10 11">Large ribosomal subunit protein eL37</fullName>
    </recommendedName>
</protein>
<dbReference type="AlphaFoldDB" id="A0A497ET49"/>
<evidence type="ECO:0000256" key="7">
    <source>
        <dbReference type="ARBA" id="ARBA00022884"/>
    </source>
</evidence>
<dbReference type="FunFam" id="2.20.25.30:FF:000003">
    <property type="entry name" value="50S ribosomal protein L37e"/>
    <property type="match status" value="1"/>
</dbReference>
<evidence type="ECO:0000256" key="1">
    <source>
        <dbReference type="ARBA" id="ARBA00003058"/>
    </source>
</evidence>
<sequence>MTKGTPSFGKRGRGKTHIRCRRCGRHAYHIRKKYCAACGFGRSKRIRRYSWANKKVNRVRIK</sequence>
<dbReference type="EMBL" id="QMQY01000068">
    <property type="protein sequence ID" value="RLE50212.1"/>
    <property type="molecule type" value="Genomic_DNA"/>
</dbReference>
<feature type="binding site" evidence="11">
    <location>
        <position position="20"/>
    </location>
    <ligand>
        <name>Zn(2+)</name>
        <dbReference type="ChEBI" id="CHEBI:29105"/>
    </ligand>
</feature>
<evidence type="ECO:0000256" key="2">
    <source>
        <dbReference type="ARBA" id="ARBA00009805"/>
    </source>
</evidence>
<evidence type="ECO:0000256" key="12">
    <source>
        <dbReference type="RuleBase" id="RU000576"/>
    </source>
</evidence>
<reference evidence="13 14" key="1">
    <citation type="submission" date="2018-06" db="EMBL/GenBank/DDBJ databases">
        <title>Extensive metabolic versatility and redundancy in microbially diverse, dynamic hydrothermal sediments.</title>
        <authorList>
            <person name="Dombrowski N."/>
            <person name="Teske A."/>
            <person name="Baker B.J."/>
        </authorList>
    </citation>
    <scope>NUCLEOTIDE SEQUENCE [LARGE SCALE GENOMIC DNA]</scope>
    <source>
        <strain evidence="13">B30_G17</strain>
    </source>
</reference>
<feature type="binding site" evidence="11">
    <location>
        <position position="38"/>
    </location>
    <ligand>
        <name>Zn(2+)</name>
        <dbReference type="ChEBI" id="CHEBI:29105"/>
    </ligand>
</feature>
<evidence type="ECO:0000256" key="6">
    <source>
        <dbReference type="ARBA" id="ARBA00022833"/>
    </source>
</evidence>
<keyword evidence="3 11" id="KW-0479">Metal-binding</keyword>
<feature type="binding site" evidence="11">
    <location>
        <position position="35"/>
    </location>
    <ligand>
        <name>Zn(2+)</name>
        <dbReference type="ChEBI" id="CHEBI:29105"/>
    </ligand>
</feature>
<dbReference type="Proteomes" id="UP000281962">
    <property type="component" value="Unassembled WGS sequence"/>
</dbReference>
<dbReference type="NCBIfam" id="NF003214">
    <property type="entry name" value="PRK04179.1"/>
    <property type="match status" value="1"/>
</dbReference>
<comment type="cofactor">
    <cofactor evidence="11">
        <name>Zn(2+)</name>
        <dbReference type="ChEBI" id="CHEBI:29105"/>
    </cofactor>
    <text evidence="11">Binds 1 zinc ion per subunit.</text>
</comment>
<dbReference type="InterPro" id="IPR011332">
    <property type="entry name" value="Ribosomal_zn-bd"/>
</dbReference>
<name>A0A497ET49_9CREN</name>
<evidence type="ECO:0000256" key="4">
    <source>
        <dbReference type="ARBA" id="ARBA00022730"/>
    </source>
</evidence>
<evidence type="ECO:0000313" key="13">
    <source>
        <dbReference type="EMBL" id="RLE50212.1"/>
    </source>
</evidence>
<evidence type="ECO:0000256" key="8">
    <source>
        <dbReference type="ARBA" id="ARBA00022980"/>
    </source>
</evidence>
<keyword evidence="8 11" id="KW-0689">Ribosomal protein</keyword>
<evidence type="ECO:0000256" key="9">
    <source>
        <dbReference type="ARBA" id="ARBA00023274"/>
    </source>
</evidence>
<dbReference type="PANTHER" id="PTHR10768:SF0">
    <property type="entry name" value="RIBOSOMAL PROTEIN L37"/>
    <property type="match status" value="1"/>
</dbReference>
<keyword evidence="6 11" id="KW-0862">Zinc</keyword>
<keyword evidence="4 11" id="KW-0699">rRNA-binding</keyword>